<dbReference type="Pfam" id="PF06954">
    <property type="entry name" value="Resistin"/>
    <property type="match status" value="1"/>
</dbReference>
<dbReference type="SUPFAM" id="SSF111423">
    <property type="entry name" value="Resistin"/>
    <property type="match status" value="1"/>
</dbReference>
<evidence type="ECO:0000256" key="6">
    <source>
        <dbReference type="ARBA" id="ARBA00023157"/>
    </source>
</evidence>
<evidence type="ECO:0000313" key="7">
    <source>
        <dbReference type="Ensembl" id="ENSLLTP00000012578.1"/>
    </source>
</evidence>
<dbReference type="Proteomes" id="UP000694406">
    <property type="component" value="Unplaced"/>
</dbReference>
<keyword evidence="8" id="KW-1185">Reference proteome</keyword>
<name>A0A8C5S5H9_LATLA</name>
<reference evidence="7" key="2">
    <citation type="submission" date="2025-09" db="UniProtKB">
        <authorList>
            <consortium name="Ensembl"/>
        </authorList>
    </citation>
    <scope>IDENTIFICATION</scope>
</reference>
<dbReference type="InterPro" id="IPR036262">
    <property type="entry name" value="Resistin-like_sf"/>
</dbReference>
<keyword evidence="6" id="KW-1015">Disulfide bond</keyword>
<evidence type="ECO:0000256" key="1">
    <source>
        <dbReference type="ARBA" id="ARBA00004613"/>
    </source>
</evidence>
<evidence type="ECO:0000256" key="3">
    <source>
        <dbReference type="ARBA" id="ARBA00022525"/>
    </source>
</evidence>
<comment type="subcellular location">
    <subcellularLocation>
        <location evidence="1">Secreted</location>
    </subcellularLocation>
</comment>
<keyword evidence="4" id="KW-0372">Hormone</keyword>
<proteinExistence type="inferred from homology"/>
<protein>
    <submittedName>
        <fullName evidence="7">Uncharacterized protein</fullName>
    </submittedName>
</protein>
<dbReference type="GO" id="GO:0005615">
    <property type="term" value="C:extracellular space"/>
    <property type="evidence" value="ECO:0007669"/>
    <property type="project" value="TreeGrafter"/>
</dbReference>
<evidence type="ECO:0000256" key="5">
    <source>
        <dbReference type="ARBA" id="ARBA00022729"/>
    </source>
</evidence>
<keyword evidence="3" id="KW-0964">Secreted</keyword>
<dbReference type="GO" id="GO:0005179">
    <property type="term" value="F:hormone activity"/>
    <property type="evidence" value="ECO:0007669"/>
    <property type="project" value="UniProtKB-KW"/>
</dbReference>
<dbReference type="Gene3D" id="2.60.40.4230">
    <property type="entry name" value="Resistin head domain"/>
    <property type="match status" value="1"/>
</dbReference>
<dbReference type="AlphaFoldDB" id="A0A8C5S5H9"/>
<accession>A0A8C5S5H9</accession>
<evidence type="ECO:0000256" key="4">
    <source>
        <dbReference type="ARBA" id="ARBA00022702"/>
    </source>
</evidence>
<sequence>MPTFQLVCKTMSGQGAFVSCPSGYLPTSCVCGMGCAFWYIHQNSICNCQCPNINWISAQCCKVSFN</sequence>
<evidence type="ECO:0000313" key="8">
    <source>
        <dbReference type="Proteomes" id="UP000694406"/>
    </source>
</evidence>
<dbReference type="PANTHER" id="PTHR21101">
    <property type="entry name" value="RESISTIN"/>
    <property type="match status" value="1"/>
</dbReference>
<dbReference type="InterPro" id="IPR009714">
    <property type="entry name" value="RELM"/>
</dbReference>
<organism evidence="7 8">
    <name type="scientific">Laticauda laticaudata</name>
    <name type="common">Blue-ringed sea krait</name>
    <name type="synonym">Blue-lipped sea krait</name>
    <dbReference type="NCBI Taxonomy" id="8630"/>
    <lineage>
        <taxon>Eukaryota</taxon>
        <taxon>Metazoa</taxon>
        <taxon>Chordata</taxon>
        <taxon>Craniata</taxon>
        <taxon>Vertebrata</taxon>
        <taxon>Euteleostomi</taxon>
        <taxon>Lepidosauria</taxon>
        <taxon>Squamata</taxon>
        <taxon>Bifurcata</taxon>
        <taxon>Unidentata</taxon>
        <taxon>Episquamata</taxon>
        <taxon>Toxicofera</taxon>
        <taxon>Serpentes</taxon>
        <taxon>Colubroidea</taxon>
        <taxon>Elapidae</taxon>
        <taxon>Laticaudinae</taxon>
        <taxon>Laticauda</taxon>
    </lineage>
</organism>
<evidence type="ECO:0000256" key="2">
    <source>
        <dbReference type="ARBA" id="ARBA00007258"/>
    </source>
</evidence>
<dbReference type="Ensembl" id="ENSLLTT00000013066.1">
    <property type="protein sequence ID" value="ENSLLTP00000012578.1"/>
    <property type="gene ID" value="ENSLLTG00000009622.1"/>
</dbReference>
<dbReference type="PANTHER" id="PTHR21101:SF12">
    <property type="entry name" value="RESISTIN"/>
    <property type="match status" value="1"/>
</dbReference>
<keyword evidence="5" id="KW-0732">Signal</keyword>
<comment type="similarity">
    <text evidence="2">Belongs to the resistin/FIZZ family.</text>
</comment>
<reference evidence="7" key="1">
    <citation type="submission" date="2025-08" db="UniProtKB">
        <authorList>
            <consortium name="Ensembl"/>
        </authorList>
    </citation>
    <scope>IDENTIFICATION</scope>
</reference>
<dbReference type="GeneTree" id="ENSGT00960000187251"/>